<proteinExistence type="predicted"/>
<dbReference type="Gene3D" id="3.90.1140.10">
    <property type="entry name" value="Cyclic phosphodiesterase"/>
    <property type="match status" value="1"/>
</dbReference>
<name>A0A559TK85_9HYPH</name>
<dbReference type="Pfam" id="PF06299">
    <property type="entry name" value="DUF1045"/>
    <property type="match status" value="1"/>
</dbReference>
<dbReference type="Proteomes" id="UP000319824">
    <property type="component" value="Unassembled WGS sequence"/>
</dbReference>
<dbReference type="InterPro" id="IPR009097">
    <property type="entry name" value="Cyclic_Pdiesterase"/>
</dbReference>
<evidence type="ECO:0000313" key="2">
    <source>
        <dbReference type="Proteomes" id="UP000319824"/>
    </source>
</evidence>
<dbReference type="PIRSF" id="PIRSF033328">
    <property type="entry name" value="Phest_Mll4975"/>
    <property type="match status" value="1"/>
</dbReference>
<dbReference type="EMBL" id="VISO01000001">
    <property type="protein sequence ID" value="TVZ75032.1"/>
    <property type="molecule type" value="Genomic_DNA"/>
</dbReference>
<accession>A0A559TK85</accession>
<gene>
    <name evidence="1" type="ORF">BCL32_0404</name>
</gene>
<protein>
    <submittedName>
        <fullName evidence="1">Uncharacterized protein DUF1045</fullName>
    </submittedName>
</protein>
<comment type="caution">
    <text evidence="1">The sequence shown here is derived from an EMBL/GenBank/DDBJ whole genome shotgun (WGS) entry which is preliminary data.</text>
</comment>
<reference evidence="1 2" key="1">
    <citation type="submission" date="2019-06" db="EMBL/GenBank/DDBJ databases">
        <title>Pac Bio to generate improved reference genome sequences for organisms with transposon mutant libraries (support for FEBA project).</title>
        <authorList>
            <person name="Blow M."/>
        </authorList>
    </citation>
    <scope>NUCLEOTIDE SEQUENCE [LARGE SCALE GENOMIC DNA]</scope>
    <source>
        <strain evidence="1 2">USDA 1844</strain>
    </source>
</reference>
<organism evidence="1 2">
    <name type="scientific">Rhizobium mongolense USDA 1844</name>
    <dbReference type="NCBI Taxonomy" id="1079460"/>
    <lineage>
        <taxon>Bacteria</taxon>
        <taxon>Pseudomonadati</taxon>
        <taxon>Pseudomonadota</taxon>
        <taxon>Alphaproteobacteria</taxon>
        <taxon>Hyphomicrobiales</taxon>
        <taxon>Rhizobiaceae</taxon>
        <taxon>Rhizobium/Agrobacterium group</taxon>
        <taxon>Rhizobium</taxon>
    </lineage>
</organism>
<dbReference type="AlphaFoldDB" id="A0A559TK85"/>
<dbReference type="SUPFAM" id="SSF55144">
    <property type="entry name" value="LigT-like"/>
    <property type="match status" value="1"/>
</dbReference>
<dbReference type="RefSeq" id="WP_022719079.1">
    <property type="nucleotide sequence ID" value="NZ_ATTQ01000040.1"/>
</dbReference>
<dbReference type="InterPro" id="IPR009389">
    <property type="entry name" value="DUF1045"/>
</dbReference>
<sequence length="210" mass="24154">MTRQSIGRRYALYYTPIPEHPLIAEPRRYGFHATLKAPFHLAPGTSRQELESAIRSFAASQRPCPIGPTRIATLGSFFALMPRATAPYLQSFASRIVTEIDRFRAQLTAEHLQRRLRSRLDEAEKTHLVQWGYPYVHDRFRFHMTLTGEVKAEDYGSVAQQLERQFAPLLDEDFRIDAITLFEQENSECDFFAVSRFEFQHSRGGGLSNA</sequence>
<evidence type="ECO:0000313" key="1">
    <source>
        <dbReference type="EMBL" id="TVZ75032.1"/>
    </source>
</evidence>